<name>A0A8T0J5V8_CERPU</name>
<dbReference type="PROSITE" id="PS00018">
    <property type="entry name" value="EF_HAND_1"/>
    <property type="match status" value="4"/>
</dbReference>
<dbReference type="PROSITE" id="PS50222">
    <property type="entry name" value="EF_HAND_2"/>
    <property type="match status" value="4"/>
</dbReference>
<proteinExistence type="predicted"/>
<feature type="domain" description="EF-hand" evidence="4">
    <location>
        <begin position="156"/>
        <end position="191"/>
    </location>
</feature>
<keyword evidence="6" id="KW-1185">Reference proteome</keyword>
<keyword evidence="1" id="KW-0479">Metal-binding</keyword>
<dbReference type="SMART" id="SM00054">
    <property type="entry name" value="EFh"/>
    <property type="match status" value="4"/>
</dbReference>
<dbReference type="AlphaFoldDB" id="A0A8T0J5V8"/>
<keyword evidence="3" id="KW-0106">Calcium</keyword>
<feature type="domain" description="EF-hand" evidence="4">
    <location>
        <begin position="63"/>
        <end position="98"/>
    </location>
</feature>
<comment type="caution">
    <text evidence="5">The sequence shown here is derived from an EMBL/GenBank/DDBJ whole genome shotgun (WGS) entry which is preliminary data.</text>
</comment>
<dbReference type="Gene3D" id="1.10.238.10">
    <property type="entry name" value="EF-hand"/>
    <property type="match status" value="2"/>
</dbReference>
<dbReference type="InterPro" id="IPR018247">
    <property type="entry name" value="EF_Hand_1_Ca_BS"/>
</dbReference>
<sequence>MKLSLRKLGSRSSSRRMETVEVEPIAPLVKELTATFQVFDKDGDGRISKSELGVVLRSLGDDMSDDELDEVLVKVDGDGDGFIDLQEFISFHTGRASTAASRDDSVSRTLSESGDGVSSEEKYALQAAFEVFDVDRNGFISAEELQRIMRSLGEKTSLAECRHMINCVDKDGDNMVDFNEFQCLMSGTFVC</sequence>
<evidence type="ECO:0000256" key="2">
    <source>
        <dbReference type="ARBA" id="ARBA00022737"/>
    </source>
</evidence>
<feature type="domain" description="EF-hand" evidence="4">
    <location>
        <begin position="27"/>
        <end position="62"/>
    </location>
</feature>
<dbReference type="Proteomes" id="UP000822688">
    <property type="component" value="Chromosome 1"/>
</dbReference>
<dbReference type="FunFam" id="1.10.238.10:FF:000089">
    <property type="entry name" value="calmodulin-like protein 3"/>
    <property type="match status" value="1"/>
</dbReference>
<evidence type="ECO:0000313" key="6">
    <source>
        <dbReference type="Proteomes" id="UP000822688"/>
    </source>
</evidence>
<keyword evidence="2" id="KW-0677">Repeat</keyword>
<reference evidence="5" key="1">
    <citation type="submission" date="2020-06" db="EMBL/GenBank/DDBJ databases">
        <title>WGS assembly of Ceratodon purpureus strain R40.</title>
        <authorList>
            <person name="Carey S.B."/>
            <person name="Jenkins J."/>
            <person name="Shu S."/>
            <person name="Lovell J.T."/>
            <person name="Sreedasyam A."/>
            <person name="Maumus F."/>
            <person name="Tiley G.P."/>
            <person name="Fernandez-Pozo N."/>
            <person name="Barry K."/>
            <person name="Chen C."/>
            <person name="Wang M."/>
            <person name="Lipzen A."/>
            <person name="Daum C."/>
            <person name="Saski C.A."/>
            <person name="Payton A.C."/>
            <person name="Mcbreen J.C."/>
            <person name="Conrad R.E."/>
            <person name="Kollar L.M."/>
            <person name="Olsson S."/>
            <person name="Huttunen S."/>
            <person name="Landis J.B."/>
            <person name="Wickett N.J."/>
            <person name="Johnson M.G."/>
            <person name="Rensing S.A."/>
            <person name="Grimwood J."/>
            <person name="Schmutz J."/>
            <person name="Mcdaniel S.F."/>
        </authorList>
    </citation>
    <scope>NUCLEOTIDE SEQUENCE</scope>
    <source>
        <strain evidence="5">R40</strain>
    </source>
</reference>
<dbReference type="CDD" id="cd00051">
    <property type="entry name" value="EFh"/>
    <property type="match status" value="2"/>
</dbReference>
<evidence type="ECO:0000256" key="3">
    <source>
        <dbReference type="ARBA" id="ARBA00022837"/>
    </source>
</evidence>
<dbReference type="InterPro" id="IPR011992">
    <property type="entry name" value="EF-hand-dom_pair"/>
</dbReference>
<organism evidence="5 6">
    <name type="scientific">Ceratodon purpureus</name>
    <name type="common">Fire moss</name>
    <name type="synonym">Dicranum purpureum</name>
    <dbReference type="NCBI Taxonomy" id="3225"/>
    <lineage>
        <taxon>Eukaryota</taxon>
        <taxon>Viridiplantae</taxon>
        <taxon>Streptophyta</taxon>
        <taxon>Embryophyta</taxon>
        <taxon>Bryophyta</taxon>
        <taxon>Bryophytina</taxon>
        <taxon>Bryopsida</taxon>
        <taxon>Dicranidae</taxon>
        <taxon>Pseudoditrichales</taxon>
        <taxon>Ditrichaceae</taxon>
        <taxon>Ceratodon</taxon>
    </lineage>
</organism>
<evidence type="ECO:0000259" key="4">
    <source>
        <dbReference type="PROSITE" id="PS50222"/>
    </source>
</evidence>
<protein>
    <recommendedName>
        <fullName evidence="4">EF-hand domain-containing protein</fullName>
    </recommendedName>
</protein>
<dbReference type="InterPro" id="IPR039647">
    <property type="entry name" value="EF_hand_pair_protein_CML-like"/>
</dbReference>
<gene>
    <name evidence="5" type="ORF">KC19_1G078100</name>
</gene>
<dbReference type="GO" id="GO:0005509">
    <property type="term" value="F:calcium ion binding"/>
    <property type="evidence" value="ECO:0007669"/>
    <property type="project" value="InterPro"/>
</dbReference>
<dbReference type="InterPro" id="IPR002048">
    <property type="entry name" value="EF_hand_dom"/>
</dbReference>
<dbReference type="SUPFAM" id="SSF47473">
    <property type="entry name" value="EF-hand"/>
    <property type="match status" value="1"/>
</dbReference>
<dbReference type="GO" id="GO:0043226">
    <property type="term" value="C:organelle"/>
    <property type="evidence" value="ECO:0007669"/>
    <property type="project" value="UniProtKB-ARBA"/>
</dbReference>
<evidence type="ECO:0000313" key="5">
    <source>
        <dbReference type="EMBL" id="KAG0590173.1"/>
    </source>
</evidence>
<feature type="domain" description="EF-hand" evidence="4">
    <location>
        <begin position="120"/>
        <end position="155"/>
    </location>
</feature>
<dbReference type="EMBL" id="CM026421">
    <property type="protein sequence ID" value="KAG0590173.1"/>
    <property type="molecule type" value="Genomic_DNA"/>
</dbReference>
<evidence type="ECO:0000256" key="1">
    <source>
        <dbReference type="ARBA" id="ARBA00022723"/>
    </source>
</evidence>
<dbReference type="PANTHER" id="PTHR10891">
    <property type="entry name" value="EF-HAND CALCIUM-BINDING DOMAIN CONTAINING PROTEIN"/>
    <property type="match status" value="1"/>
</dbReference>
<dbReference type="Pfam" id="PF13499">
    <property type="entry name" value="EF-hand_7"/>
    <property type="match status" value="2"/>
</dbReference>
<dbReference type="FunFam" id="1.10.238.10:FF:000178">
    <property type="entry name" value="Calmodulin-2 A"/>
    <property type="match status" value="1"/>
</dbReference>
<accession>A0A8T0J5V8</accession>